<dbReference type="EMBL" id="KN818226">
    <property type="protein sequence ID" value="KIL69186.1"/>
    <property type="molecule type" value="Genomic_DNA"/>
</dbReference>
<proteinExistence type="predicted"/>
<evidence type="ECO:0000313" key="2">
    <source>
        <dbReference type="EMBL" id="KIL69186.1"/>
    </source>
</evidence>
<dbReference type="PROSITE" id="PS50097">
    <property type="entry name" value="BTB"/>
    <property type="match status" value="1"/>
</dbReference>
<protein>
    <recommendedName>
        <fullName evidence="1">BTB domain-containing protein</fullName>
    </recommendedName>
</protein>
<dbReference type="InterPro" id="IPR011333">
    <property type="entry name" value="SKP1/BTB/POZ_sf"/>
</dbReference>
<feature type="non-terminal residue" evidence="2">
    <location>
        <position position="144"/>
    </location>
</feature>
<dbReference type="Pfam" id="PF00651">
    <property type="entry name" value="BTB"/>
    <property type="match status" value="1"/>
</dbReference>
<dbReference type="InParanoid" id="A0A0C2XI90"/>
<dbReference type="SUPFAM" id="SSF54695">
    <property type="entry name" value="POZ domain"/>
    <property type="match status" value="1"/>
</dbReference>
<dbReference type="STRING" id="946122.A0A0C2XI90"/>
<dbReference type="Gene3D" id="3.30.710.10">
    <property type="entry name" value="Potassium Channel Kv1.1, Chain A"/>
    <property type="match status" value="1"/>
</dbReference>
<feature type="domain" description="BTB" evidence="1">
    <location>
        <begin position="12"/>
        <end position="73"/>
    </location>
</feature>
<dbReference type="InterPro" id="IPR000210">
    <property type="entry name" value="BTB/POZ_dom"/>
</dbReference>
<reference evidence="2 3" key="1">
    <citation type="submission" date="2014-04" db="EMBL/GenBank/DDBJ databases">
        <title>Evolutionary Origins and Diversification of the Mycorrhizal Mutualists.</title>
        <authorList>
            <consortium name="DOE Joint Genome Institute"/>
            <consortium name="Mycorrhizal Genomics Consortium"/>
            <person name="Kohler A."/>
            <person name="Kuo A."/>
            <person name="Nagy L.G."/>
            <person name="Floudas D."/>
            <person name="Copeland A."/>
            <person name="Barry K.W."/>
            <person name="Cichocki N."/>
            <person name="Veneault-Fourrey C."/>
            <person name="LaButti K."/>
            <person name="Lindquist E.A."/>
            <person name="Lipzen A."/>
            <person name="Lundell T."/>
            <person name="Morin E."/>
            <person name="Murat C."/>
            <person name="Riley R."/>
            <person name="Ohm R."/>
            <person name="Sun H."/>
            <person name="Tunlid A."/>
            <person name="Henrissat B."/>
            <person name="Grigoriev I.V."/>
            <person name="Hibbett D.S."/>
            <person name="Martin F."/>
        </authorList>
    </citation>
    <scope>NUCLEOTIDE SEQUENCE [LARGE SCALE GENOMIC DNA]</scope>
    <source>
        <strain evidence="2 3">Koide BX008</strain>
    </source>
</reference>
<evidence type="ECO:0000313" key="3">
    <source>
        <dbReference type="Proteomes" id="UP000054549"/>
    </source>
</evidence>
<dbReference type="HOGENOM" id="CLU_052397_3_1_1"/>
<feature type="non-terminal residue" evidence="2">
    <location>
        <position position="1"/>
    </location>
</feature>
<keyword evidence="3" id="KW-1185">Reference proteome</keyword>
<accession>A0A0C2XI90</accession>
<dbReference type="OrthoDB" id="3164835at2759"/>
<dbReference type="Proteomes" id="UP000054549">
    <property type="component" value="Unassembled WGS sequence"/>
</dbReference>
<sequence>TASEPYTRSELSDLILRTPDGVEFYVVAAFLRLSSPLFNRKFPLENPVTKDGLAVIDVQEDSNVLGLLLSFIYPTQEPEIQSAILYAQLAFAARKYEMVNIEDRVKKHAASSSLITSEPLRVYAVASALGWTSLAKTAALNTLR</sequence>
<organism evidence="2 3">
    <name type="scientific">Amanita muscaria (strain Koide BX008)</name>
    <dbReference type="NCBI Taxonomy" id="946122"/>
    <lineage>
        <taxon>Eukaryota</taxon>
        <taxon>Fungi</taxon>
        <taxon>Dikarya</taxon>
        <taxon>Basidiomycota</taxon>
        <taxon>Agaricomycotina</taxon>
        <taxon>Agaricomycetes</taxon>
        <taxon>Agaricomycetidae</taxon>
        <taxon>Agaricales</taxon>
        <taxon>Pluteineae</taxon>
        <taxon>Amanitaceae</taxon>
        <taxon>Amanita</taxon>
    </lineage>
</organism>
<name>A0A0C2XI90_AMAMK</name>
<dbReference type="AlphaFoldDB" id="A0A0C2XI90"/>
<gene>
    <name evidence="2" type="ORF">M378DRAFT_52369</name>
</gene>
<evidence type="ECO:0000259" key="1">
    <source>
        <dbReference type="PROSITE" id="PS50097"/>
    </source>
</evidence>